<name>A0A097APH8_THEKI</name>
<dbReference type="PROSITE" id="PS51257">
    <property type="entry name" value="PROKAR_LIPOPROTEIN"/>
    <property type="match status" value="1"/>
</dbReference>
<dbReference type="KEGG" id="tki:TKV_c05210"/>
<organism evidence="4 5">
    <name type="scientific">Thermoanaerobacter kivui</name>
    <name type="common">Acetogenium kivui</name>
    <dbReference type="NCBI Taxonomy" id="2325"/>
    <lineage>
        <taxon>Bacteria</taxon>
        <taxon>Bacillati</taxon>
        <taxon>Bacillota</taxon>
        <taxon>Clostridia</taxon>
        <taxon>Thermoanaerobacterales</taxon>
        <taxon>Thermoanaerobacteraceae</taxon>
        <taxon>Thermoanaerobacter</taxon>
    </lineage>
</organism>
<evidence type="ECO:0000256" key="2">
    <source>
        <dbReference type="SAM" id="SignalP"/>
    </source>
</evidence>
<dbReference type="eggNOG" id="COG0614">
    <property type="taxonomic scope" value="Bacteria"/>
</dbReference>
<dbReference type="SUPFAM" id="SSF53807">
    <property type="entry name" value="Helical backbone' metal receptor"/>
    <property type="match status" value="1"/>
</dbReference>
<evidence type="ECO:0000313" key="4">
    <source>
        <dbReference type="EMBL" id="AIS51720.1"/>
    </source>
</evidence>
<dbReference type="Proteomes" id="UP000029669">
    <property type="component" value="Chromosome"/>
</dbReference>
<dbReference type="OrthoDB" id="9787830at2"/>
<evidence type="ECO:0000256" key="1">
    <source>
        <dbReference type="ARBA" id="ARBA00008814"/>
    </source>
</evidence>
<accession>A0A097APH8</accession>
<comment type="similarity">
    <text evidence="1">Belongs to the bacterial solute-binding protein 8 family.</text>
</comment>
<keyword evidence="5" id="KW-1185">Reference proteome</keyword>
<dbReference type="STRING" id="2325.TKV_c05210"/>
<feature type="signal peptide" evidence="2">
    <location>
        <begin position="1"/>
        <end position="20"/>
    </location>
</feature>
<dbReference type="EMBL" id="CP009170">
    <property type="protein sequence ID" value="AIS51720.1"/>
    <property type="molecule type" value="Genomic_DNA"/>
</dbReference>
<dbReference type="PANTHER" id="PTHR30535">
    <property type="entry name" value="VITAMIN B12-BINDING PROTEIN"/>
    <property type="match status" value="1"/>
</dbReference>
<evidence type="ECO:0000259" key="3">
    <source>
        <dbReference type="PROSITE" id="PS50983"/>
    </source>
</evidence>
<dbReference type="RefSeq" id="WP_049684627.1">
    <property type="nucleotide sequence ID" value="NZ_CP009170.1"/>
</dbReference>
<dbReference type="Gene3D" id="3.40.50.1980">
    <property type="entry name" value="Nitrogenase molybdenum iron protein domain"/>
    <property type="match status" value="2"/>
</dbReference>
<dbReference type="CDD" id="cd01147">
    <property type="entry name" value="HemV-2"/>
    <property type="match status" value="1"/>
</dbReference>
<dbReference type="Pfam" id="PF01497">
    <property type="entry name" value="Peripla_BP_2"/>
    <property type="match status" value="1"/>
</dbReference>
<sequence>MKKKICFLMIFVLMMSLLSACGVNNSSQTTKSSASTPQKVVVTDAIGRKVEVPIPAKKIVSVNESATRLISYLDGLDKVVGIETLSKFSDAYKPYLLAHPELKNLPQVGKGNSLNMEEIIKLKPDVIFYVHYGDMDPDKLQTQTHIPVVALKYGEKCAFSEDVYKSLQIVGRIIGKEKRAQEVVDYLKRCEQDLNNRTKNISEDKKPKVYVCGIGFYGVHGIESTQGKYRPLNLINAKNVADETGKTGSIIIDKEKLLSWDPDIIFIDEFGLSLVKDDYKKNSQFYQSIKAFKKGQVYTQLPYVCYDINIENAIADAYWAGKVIFPERFKDINPEQKADDIYKFFLGKPLYKDMKKSLSGFKKLDLGS</sequence>
<dbReference type="InterPro" id="IPR002491">
    <property type="entry name" value="ABC_transptr_periplasmic_BD"/>
</dbReference>
<dbReference type="HOGENOM" id="CLU_038034_13_1_9"/>
<keyword evidence="2" id="KW-0732">Signal</keyword>
<proteinExistence type="inferred from homology"/>
<dbReference type="PANTHER" id="PTHR30535:SF34">
    <property type="entry name" value="MOLYBDATE-BINDING PROTEIN MOLA"/>
    <property type="match status" value="1"/>
</dbReference>
<reference evidence="5" key="1">
    <citation type="journal article" date="2015" name="Genome Announc.">
        <title>Whole-Genome Sequences of 80 Environmental and Clinical Isolates of Burkholderia pseudomallei.</title>
        <authorList>
            <person name="Johnson S.L."/>
            <person name="Baker A.L."/>
            <person name="Chain P.S."/>
            <person name="Currie B.J."/>
            <person name="Daligault H.E."/>
            <person name="Davenport K.W."/>
            <person name="Davis C.B."/>
            <person name="Inglis T.J."/>
            <person name="Kaestli M."/>
            <person name="Koren S."/>
            <person name="Mayo M."/>
            <person name="Merritt A.J."/>
            <person name="Price E.P."/>
            <person name="Sarovich D.S."/>
            <person name="Warner J."/>
            <person name="Rosovitz M.J."/>
        </authorList>
    </citation>
    <scope>NUCLEOTIDE SEQUENCE [LARGE SCALE GENOMIC DNA]</scope>
    <source>
        <strain evidence="5">DSM 2030</strain>
    </source>
</reference>
<protein>
    <submittedName>
        <fullName evidence="4">ABC-type Fe3+-hydroxamate transport system, periplasmic component</fullName>
    </submittedName>
</protein>
<feature type="domain" description="Fe/B12 periplasmic-binding" evidence="3">
    <location>
        <begin position="58"/>
        <end position="328"/>
    </location>
</feature>
<dbReference type="AlphaFoldDB" id="A0A097APH8"/>
<gene>
    <name evidence="4" type="ORF">TKV_c05210</name>
</gene>
<dbReference type="PROSITE" id="PS50983">
    <property type="entry name" value="FE_B12_PBP"/>
    <property type="match status" value="1"/>
</dbReference>
<feature type="chain" id="PRO_5039001990" evidence="2">
    <location>
        <begin position="21"/>
        <end position="368"/>
    </location>
</feature>
<dbReference type="InterPro" id="IPR050902">
    <property type="entry name" value="ABC_Transporter_SBP"/>
</dbReference>
<evidence type="ECO:0000313" key="5">
    <source>
        <dbReference type="Proteomes" id="UP000029669"/>
    </source>
</evidence>